<gene>
    <name evidence="8" type="ORF">SAMN05444165_0246</name>
</gene>
<keyword evidence="4 6" id="KW-1133">Transmembrane helix</keyword>
<comment type="subcellular location">
    <subcellularLocation>
        <location evidence="1">Cell membrane</location>
        <topology evidence="1">Multi-pass membrane protein</topology>
    </subcellularLocation>
</comment>
<protein>
    <submittedName>
        <fullName evidence="8">Putative copper resistance protein D</fullName>
    </submittedName>
</protein>
<feature type="transmembrane region" description="Helical" evidence="6">
    <location>
        <begin position="238"/>
        <end position="261"/>
    </location>
</feature>
<feature type="transmembrane region" description="Helical" evidence="6">
    <location>
        <begin position="93"/>
        <end position="114"/>
    </location>
</feature>
<keyword evidence="5 6" id="KW-0472">Membrane</keyword>
<feature type="transmembrane region" description="Helical" evidence="6">
    <location>
        <begin position="6"/>
        <end position="32"/>
    </location>
</feature>
<organism evidence="8 9">
    <name type="scientific">Paraburkholderia phenazinium</name>
    <dbReference type="NCBI Taxonomy" id="60549"/>
    <lineage>
        <taxon>Bacteria</taxon>
        <taxon>Pseudomonadati</taxon>
        <taxon>Pseudomonadota</taxon>
        <taxon>Betaproteobacteria</taxon>
        <taxon>Burkholderiales</taxon>
        <taxon>Burkholderiaceae</taxon>
        <taxon>Paraburkholderia</taxon>
    </lineage>
</organism>
<accession>A0A1N6FKK9</accession>
<dbReference type="GO" id="GO:0006825">
    <property type="term" value="P:copper ion transport"/>
    <property type="evidence" value="ECO:0007669"/>
    <property type="project" value="InterPro"/>
</dbReference>
<feature type="transmembrane region" description="Helical" evidence="6">
    <location>
        <begin position="154"/>
        <end position="176"/>
    </location>
</feature>
<evidence type="ECO:0000256" key="1">
    <source>
        <dbReference type="ARBA" id="ARBA00004651"/>
    </source>
</evidence>
<feature type="transmembrane region" description="Helical" evidence="6">
    <location>
        <begin position="206"/>
        <end position="226"/>
    </location>
</feature>
<feature type="transmembrane region" description="Helical" evidence="6">
    <location>
        <begin position="291"/>
        <end position="310"/>
    </location>
</feature>
<feature type="domain" description="Copper resistance protein D" evidence="7">
    <location>
        <begin position="202"/>
        <end position="309"/>
    </location>
</feature>
<evidence type="ECO:0000256" key="4">
    <source>
        <dbReference type="ARBA" id="ARBA00022989"/>
    </source>
</evidence>
<dbReference type="PANTHER" id="PTHR34820">
    <property type="entry name" value="INNER MEMBRANE PROTEIN YEBZ"/>
    <property type="match status" value="1"/>
</dbReference>
<evidence type="ECO:0000259" key="7">
    <source>
        <dbReference type="Pfam" id="PF05425"/>
    </source>
</evidence>
<evidence type="ECO:0000313" key="9">
    <source>
        <dbReference type="Proteomes" id="UP000185151"/>
    </source>
</evidence>
<name>A0A1N6FKK9_9BURK</name>
<proteinExistence type="predicted"/>
<feature type="transmembrane region" description="Helical" evidence="6">
    <location>
        <begin position="53"/>
        <end position="73"/>
    </location>
</feature>
<dbReference type="PANTHER" id="PTHR34820:SF4">
    <property type="entry name" value="INNER MEMBRANE PROTEIN YEBZ"/>
    <property type="match status" value="1"/>
</dbReference>
<keyword evidence="3 6" id="KW-0812">Transmembrane</keyword>
<reference evidence="8 9" key="1">
    <citation type="submission" date="2016-11" db="EMBL/GenBank/DDBJ databases">
        <authorList>
            <person name="Jaros S."/>
            <person name="Januszkiewicz K."/>
            <person name="Wedrychowicz H."/>
        </authorList>
    </citation>
    <scope>NUCLEOTIDE SEQUENCE [LARGE SCALE GENOMIC DNA]</scope>
    <source>
        <strain evidence="8 9">GAS95</strain>
    </source>
</reference>
<dbReference type="AlphaFoldDB" id="A0A1N6FKK9"/>
<keyword evidence="9" id="KW-1185">Reference proteome</keyword>
<dbReference type="InterPro" id="IPR008457">
    <property type="entry name" value="Cu-R_CopD_dom"/>
</dbReference>
<evidence type="ECO:0000256" key="6">
    <source>
        <dbReference type="SAM" id="Phobius"/>
    </source>
</evidence>
<evidence type="ECO:0000256" key="5">
    <source>
        <dbReference type="ARBA" id="ARBA00023136"/>
    </source>
</evidence>
<evidence type="ECO:0000256" key="2">
    <source>
        <dbReference type="ARBA" id="ARBA00022475"/>
    </source>
</evidence>
<keyword evidence="2" id="KW-1003">Cell membrane</keyword>
<dbReference type="GO" id="GO:0005886">
    <property type="term" value="C:plasma membrane"/>
    <property type="evidence" value="ECO:0007669"/>
    <property type="project" value="UniProtKB-SubCell"/>
</dbReference>
<dbReference type="EMBL" id="FSRU01000001">
    <property type="protein sequence ID" value="SIN95740.1"/>
    <property type="molecule type" value="Genomic_DNA"/>
</dbReference>
<feature type="transmembrane region" description="Helical" evidence="6">
    <location>
        <begin position="121"/>
        <end position="142"/>
    </location>
</feature>
<evidence type="ECO:0000313" key="8">
    <source>
        <dbReference type="EMBL" id="SIN95740.1"/>
    </source>
</evidence>
<evidence type="ECO:0000256" key="3">
    <source>
        <dbReference type="ARBA" id="ARBA00022692"/>
    </source>
</evidence>
<dbReference type="InterPro" id="IPR032694">
    <property type="entry name" value="CopC/D"/>
</dbReference>
<dbReference type="Pfam" id="PF05425">
    <property type="entry name" value="CopD"/>
    <property type="match status" value="1"/>
</dbReference>
<sequence>MTVDPLVVVQILVAAAQDMVLALAVGALACSAMLERQPSACPATSAALGRSRLAALVLLVLACGLYLWLQAAVMGGTPFSEAGPVVSAVLTQSHFGIAWSVGCAGAVLACFGGARRGRTAGWVATAGMIVYVAGKAAASHAADAGDFTLREGIHVLHLSATALWAGSVIVAAPVLWRWNSNAAVSTEATTVASAGPANRVAFCAQLSHLATVALAVVIVTGIYNATQDTAHLTAPLLGVLYGRVLALKLVLVTLAVLLGGYNRMIYLPRLQHTAADGGPAYRDAQRSFDRLLAVEAVAMVAILVVAGVLGHTSPSGG</sequence>
<dbReference type="Proteomes" id="UP000185151">
    <property type="component" value="Unassembled WGS sequence"/>
</dbReference>